<dbReference type="Pfam" id="PF04525">
    <property type="entry name" value="LOR"/>
    <property type="match status" value="1"/>
</dbReference>
<dbReference type="InterPro" id="IPR025659">
    <property type="entry name" value="Tubby-like_C"/>
</dbReference>
<dbReference type="HOGENOM" id="CLU_074615_0_0_1"/>
<dbReference type="OMA" id="CREFWDA"/>
<dbReference type="InterPro" id="IPR038595">
    <property type="entry name" value="LOR_sf"/>
</dbReference>
<dbReference type="AlphaFoldDB" id="Q0CSS8"/>
<dbReference type="InterPro" id="IPR007612">
    <property type="entry name" value="LOR"/>
</dbReference>
<evidence type="ECO:0008006" key="4">
    <source>
        <dbReference type="Google" id="ProtNLM"/>
    </source>
</evidence>
<accession>Q0CSS8</accession>
<dbReference type="GeneID" id="4317511"/>
<evidence type="ECO:0000313" key="2">
    <source>
        <dbReference type="EMBL" id="EAU36530.1"/>
    </source>
</evidence>
<reference evidence="3" key="1">
    <citation type="submission" date="2005-09" db="EMBL/GenBank/DDBJ databases">
        <title>Annotation of the Aspergillus terreus NIH2624 genome.</title>
        <authorList>
            <person name="Birren B.W."/>
            <person name="Lander E.S."/>
            <person name="Galagan J.E."/>
            <person name="Nusbaum C."/>
            <person name="Devon K."/>
            <person name="Henn M."/>
            <person name="Ma L.-J."/>
            <person name="Jaffe D.B."/>
            <person name="Butler J."/>
            <person name="Alvarez P."/>
            <person name="Gnerre S."/>
            <person name="Grabherr M."/>
            <person name="Kleber M."/>
            <person name="Mauceli E.W."/>
            <person name="Brockman W."/>
            <person name="Rounsley S."/>
            <person name="Young S.K."/>
            <person name="LaButti K."/>
            <person name="Pushparaj V."/>
            <person name="DeCaprio D."/>
            <person name="Crawford M."/>
            <person name="Koehrsen M."/>
            <person name="Engels R."/>
            <person name="Montgomery P."/>
            <person name="Pearson M."/>
            <person name="Howarth C."/>
            <person name="Larson L."/>
            <person name="Luoma S."/>
            <person name="White J."/>
            <person name="Alvarado L."/>
            <person name="Kodira C.D."/>
            <person name="Zeng Q."/>
            <person name="Oleary S."/>
            <person name="Yandava C."/>
            <person name="Denning D.W."/>
            <person name="Nierman W.C."/>
            <person name="Milne T."/>
            <person name="Madden K."/>
        </authorList>
    </citation>
    <scope>NUCLEOTIDE SEQUENCE [LARGE SCALE GENOMIC DNA]</scope>
    <source>
        <strain evidence="3">NIH 2624 / FGSC A1156</strain>
    </source>
</reference>
<dbReference type="OrthoDB" id="97518at2759"/>
<dbReference type="SUPFAM" id="SSF54518">
    <property type="entry name" value="Tubby C-terminal domain-like"/>
    <property type="match status" value="1"/>
</dbReference>
<gene>
    <name evidence="2" type="ORF">ATEG_03256</name>
</gene>
<dbReference type="eggNOG" id="ENOG502RMXJ">
    <property type="taxonomic scope" value="Eukaryota"/>
</dbReference>
<dbReference type="Proteomes" id="UP000007963">
    <property type="component" value="Unassembled WGS sequence"/>
</dbReference>
<evidence type="ECO:0000313" key="3">
    <source>
        <dbReference type="Proteomes" id="UP000007963"/>
    </source>
</evidence>
<protein>
    <recommendedName>
        <fullName evidence="4">Tubby C-terminal domain-containing protein</fullName>
    </recommendedName>
</protein>
<proteinExistence type="inferred from homology"/>
<dbReference type="Gene3D" id="2.40.160.200">
    <property type="entry name" value="LURP1-related"/>
    <property type="match status" value="1"/>
</dbReference>
<dbReference type="EMBL" id="CH476597">
    <property type="protein sequence ID" value="EAU36530.1"/>
    <property type="molecule type" value="Genomic_DNA"/>
</dbReference>
<name>Q0CSS8_ASPTN</name>
<sequence>MSGSSRRSSLSGLFSRPVRMALKPPDRPLALRQESITATKTTLVVKPLGDAQAEVAYAVTDADDVPQYTVTGRKFGARACREFRDASGLPLFEIHRRLALKNVWAITLPGSDATTLATGSPRGFFGAPAFGNFNVTFENAAAFGAKRVEDRTVTLEVHRFGNVLASFDVVDGDRKVAEVRESIVHNQTLALRPSSKNHSHRPALDIIITRGVDTALISAIAVIAADWVFSTG</sequence>
<dbReference type="RefSeq" id="XP_001212434.1">
    <property type="nucleotide sequence ID" value="XM_001212434.1"/>
</dbReference>
<comment type="similarity">
    <text evidence="1">Belongs to the LOR family.</text>
</comment>
<dbReference type="VEuPathDB" id="FungiDB:ATEG_03256"/>
<organism evidence="2 3">
    <name type="scientific">Aspergillus terreus (strain NIH 2624 / FGSC A1156)</name>
    <dbReference type="NCBI Taxonomy" id="341663"/>
    <lineage>
        <taxon>Eukaryota</taxon>
        <taxon>Fungi</taxon>
        <taxon>Dikarya</taxon>
        <taxon>Ascomycota</taxon>
        <taxon>Pezizomycotina</taxon>
        <taxon>Eurotiomycetes</taxon>
        <taxon>Eurotiomycetidae</taxon>
        <taxon>Eurotiales</taxon>
        <taxon>Aspergillaceae</taxon>
        <taxon>Aspergillus</taxon>
        <taxon>Aspergillus subgen. Circumdati</taxon>
    </lineage>
</organism>
<evidence type="ECO:0000256" key="1">
    <source>
        <dbReference type="ARBA" id="ARBA00005437"/>
    </source>
</evidence>